<dbReference type="KEGG" id="pdu:PDUR_14445"/>
<sequence>MKNRHYTSLDNMVEDELPLRRMYASTGLSDQFTEQVMEQLRHVEMLPASRRSRNWQRKHINHRLRRGFLWGSAALATGAAAMLIISILSALGTTPHTSSVSQPVSEMSWRPPLQVSQWADNSLREAQALGLVQQPSVEVSDKGYTLSLQEVIADSSRLVLSLQVTDESGQTDDEWTKNRFDSQQLRILNEDGEEIGYFLSKLPLEYGPNTEKSQKLWLTYVFSRPPGDTVIIEGNVHKLYVGDDGTEPLSGNWSFAYMADMTKSKKLTVTNALDESYTTPTGLKINMRQLVRTPIGAQLQFDTLLTDEAAALSSKGLRKQLMLNYHFEDENGRILAKVNGPGNYTGSPPNVYLDHFMTEDAQTGTQHWTYSFTYLPYDSMKVRFVLDSYSIPVQSEDSITFRPEKLKEQSIMFEAQGDILKIHAMDIEKSSNEPGLSGHMTVSGEVVNSFNEDRWIARDESGKEYEVYFVGNVRNGNTITIDEPKEGVNSKSYLDVLGMTAMPQELTLIRTVTDKKYTDVDWSFELPQIERH</sequence>
<name>A0A089HRL0_PAEDU</name>
<evidence type="ECO:0000256" key="1">
    <source>
        <dbReference type="SAM" id="Phobius"/>
    </source>
</evidence>
<reference evidence="2 3" key="1">
    <citation type="submission" date="2014-08" db="EMBL/GenBank/DDBJ databases">
        <title>Comparative genomics of the Paenibacillus odorifer group.</title>
        <authorList>
            <person name="den Bakker H.C."/>
            <person name="Tsai Y.-C."/>
            <person name="Martin N."/>
            <person name="Korlach J."/>
            <person name="Wiedmann M."/>
        </authorList>
    </citation>
    <scope>NUCLEOTIDE SEQUENCE [LARGE SCALE GENOMIC DNA]</scope>
    <source>
        <strain evidence="2 3">DSM 1735</strain>
    </source>
</reference>
<dbReference type="eggNOG" id="COG5662">
    <property type="taxonomic scope" value="Bacteria"/>
</dbReference>
<dbReference type="OrthoDB" id="2460662at2"/>
<dbReference type="Proteomes" id="UP000029409">
    <property type="component" value="Chromosome"/>
</dbReference>
<evidence type="ECO:0000313" key="3">
    <source>
        <dbReference type="Proteomes" id="UP000029409"/>
    </source>
</evidence>
<gene>
    <name evidence="2" type="ORF">PDUR_14445</name>
</gene>
<dbReference type="RefSeq" id="WP_042206793.1">
    <property type="nucleotide sequence ID" value="NZ_CP009288.1"/>
</dbReference>
<keyword evidence="1" id="KW-1133">Transmembrane helix</keyword>
<protein>
    <recommendedName>
        <fullName evidence="4">DUF4179 domain-containing protein</fullName>
    </recommendedName>
</protein>
<evidence type="ECO:0000313" key="2">
    <source>
        <dbReference type="EMBL" id="AIQ12978.1"/>
    </source>
</evidence>
<proteinExistence type="predicted"/>
<accession>A0A089HRL0</accession>
<dbReference type="EMBL" id="CP009288">
    <property type="protein sequence ID" value="AIQ12978.1"/>
    <property type="molecule type" value="Genomic_DNA"/>
</dbReference>
<dbReference type="Gene3D" id="2.60.40.1630">
    <property type="entry name" value="bacillus anthracis domain"/>
    <property type="match status" value="1"/>
</dbReference>
<feature type="transmembrane region" description="Helical" evidence="1">
    <location>
        <begin position="67"/>
        <end position="91"/>
    </location>
</feature>
<organism evidence="2 3">
    <name type="scientific">Paenibacillus durus</name>
    <name type="common">Paenibacillus azotofixans</name>
    <dbReference type="NCBI Taxonomy" id="44251"/>
    <lineage>
        <taxon>Bacteria</taxon>
        <taxon>Bacillati</taxon>
        <taxon>Bacillota</taxon>
        <taxon>Bacilli</taxon>
        <taxon>Bacillales</taxon>
        <taxon>Paenibacillaceae</taxon>
        <taxon>Paenibacillus</taxon>
    </lineage>
</organism>
<dbReference type="STRING" id="44251.PDUR_14445"/>
<keyword evidence="1" id="KW-0472">Membrane</keyword>
<dbReference type="AlphaFoldDB" id="A0A089HRL0"/>
<evidence type="ECO:0008006" key="4">
    <source>
        <dbReference type="Google" id="ProtNLM"/>
    </source>
</evidence>
<keyword evidence="3" id="KW-1185">Reference proteome</keyword>
<keyword evidence="1" id="KW-0812">Transmembrane</keyword>